<keyword evidence="5" id="KW-1185">Reference proteome</keyword>
<reference evidence="4 5" key="1">
    <citation type="journal article" date="2005" name="Int. J. Syst. Evol. Microbiol.">
        <title>Nitrincola lacisaponensis gen. nov., sp. nov., a novel alkaliphilic bacterium isolated from an alkaline, saline lake.</title>
        <authorList>
            <person name="Dimitriu P.A."/>
            <person name="Shukla S.K."/>
            <person name="Conradt J."/>
            <person name="Marquez M.C."/>
            <person name="Ventosa A."/>
            <person name="Maglia A."/>
            <person name="Peyton B.M."/>
            <person name="Pinkart H.C."/>
            <person name="Mormile M.R."/>
        </authorList>
    </citation>
    <scope>NUCLEOTIDE SEQUENCE [LARGE SCALE GENOMIC DNA]</scope>
    <source>
        <strain evidence="4 5">4CA</strain>
    </source>
</reference>
<evidence type="ECO:0000313" key="5">
    <source>
        <dbReference type="Proteomes" id="UP000027318"/>
    </source>
</evidence>
<sequence>MQILVVDDDLLAGEMTAAVLEDQGYEVIQAADAVEAINQLNRYPDIALIVSDMNMPLISGIDLFRDLREQGKHLPFILLTGDDPVQLQQQEPSLNACVQKDFNLEYTLPAMIVQVMAGSI</sequence>
<evidence type="ECO:0000256" key="2">
    <source>
        <dbReference type="PROSITE-ProRule" id="PRU00169"/>
    </source>
</evidence>
<dbReference type="InterPro" id="IPR011006">
    <property type="entry name" value="CheY-like_superfamily"/>
</dbReference>
<dbReference type="EMBL" id="JMSZ01000016">
    <property type="protein sequence ID" value="KDE40071.1"/>
    <property type="molecule type" value="Genomic_DNA"/>
</dbReference>
<keyword evidence="4" id="KW-0675">Receptor</keyword>
<evidence type="ECO:0000256" key="1">
    <source>
        <dbReference type="ARBA" id="ARBA00022553"/>
    </source>
</evidence>
<dbReference type="STRING" id="267850.ADINL_0663"/>
<proteinExistence type="predicted"/>
<comment type="caution">
    <text evidence="4">The sequence shown here is derived from an EMBL/GenBank/DDBJ whole genome shotgun (WGS) entry which is preliminary data.</text>
</comment>
<dbReference type="Gene3D" id="3.40.50.2300">
    <property type="match status" value="1"/>
</dbReference>
<gene>
    <name evidence="4" type="ORF">ADINL_0663</name>
</gene>
<dbReference type="CDD" id="cd00156">
    <property type="entry name" value="REC"/>
    <property type="match status" value="1"/>
</dbReference>
<dbReference type="RefSeq" id="WP_036543987.1">
    <property type="nucleotide sequence ID" value="NZ_JMSZ01000016.1"/>
</dbReference>
<dbReference type="PANTHER" id="PTHR44591">
    <property type="entry name" value="STRESS RESPONSE REGULATOR PROTEIN 1"/>
    <property type="match status" value="1"/>
</dbReference>
<dbReference type="AlphaFoldDB" id="A0A063Y5N0"/>
<organism evidence="4 5">
    <name type="scientific">Nitrincola lacisaponensis</name>
    <dbReference type="NCBI Taxonomy" id="267850"/>
    <lineage>
        <taxon>Bacteria</taxon>
        <taxon>Pseudomonadati</taxon>
        <taxon>Pseudomonadota</taxon>
        <taxon>Gammaproteobacteria</taxon>
        <taxon>Oceanospirillales</taxon>
        <taxon>Oceanospirillaceae</taxon>
        <taxon>Nitrincola</taxon>
    </lineage>
</organism>
<dbReference type="OrthoDB" id="9800897at2"/>
<dbReference type="Pfam" id="PF00072">
    <property type="entry name" value="Response_reg"/>
    <property type="match status" value="1"/>
</dbReference>
<protein>
    <submittedName>
        <fullName evidence="4">Chemotaxis regulator-transmits chemoreceptor signals to flagelllar motor components CheY</fullName>
    </submittedName>
</protein>
<dbReference type="PANTHER" id="PTHR44591:SF3">
    <property type="entry name" value="RESPONSE REGULATORY DOMAIN-CONTAINING PROTEIN"/>
    <property type="match status" value="1"/>
</dbReference>
<dbReference type="SMART" id="SM00448">
    <property type="entry name" value="REC"/>
    <property type="match status" value="1"/>
</dbReference>
<name>A0A063Y5N0_9GAMM</name>
<feature type="modified residue" description="4-aspartylphosphate" evidence="2">
    <location>
        <position position="52"/>
    </location>
</feature>
<dbReference type="PROSITE" id="PS50110">
    <property type="entry name" value="RESPONSE_REGULATORY"/>
    <property type="match status" value="1"/>
</dbReference>
<dbReference type="PATRIC" id="fig|267850.7.peg.656"/>
<evidence type="ECO:0000313" key="4">
    <source>
        <dbReference type="EMBL" id="KDE40071.1"/>
    </source>
</evidence>
<accession>A0A063Y5N0</accession>
<dbReference type="SUPFAM" id="SSF52172">
    <property type="entry name" value="CheY-like"/>
    <property type="match status" value="1"/>
</dbReference>
<dbReference type="GO" id="GO:0000160">
    <property type="term" value="P:phosphorelay signal transduction system"/>
    <property type="evidence" value="ECO:0007669"/>
    <property type="project" value="InterPro"/>
</dbReference>
<dbReference type="InterPro" id="IPR050595">
    <property type="entry name" value="Bact_response_regulator"/>
</dbReference>
<evidence type="ECO:0000259" key="3">
    <source>
        <dbReference type="PROSITE" id="PS50110"/>
    </source>
</evidence>
<feature type="domain" description="Response regulatory" evidence="3">
    <location>
        <begin position="2"/>
        <end position="115"/>
    </location>
</feature>
<keyword evidence="1 2" id="KW-0597">Phosphoprotein</keyword>
<dbReference type="InterPro" id="IPR001789">
    <property type="entry name" value="Sig_transdc_resp-reg_receiver"/>
</dbReference>
<dbReference type="Proteomes" id="UP000027318">
    <property type="component" value="Unassembled WGS sequence"/>
</dbReference>